<dbReference type="SUPFAM" id="SSF140383">
    <property type="entry name" value="BSD domain-like"/>
    <property type="match status" value="1"/>
</dbReference>
<dbReference type="InParanoid" id="W4K3M4"/>
<feature type="compositionally biased region" description="Polar residues" evidence="1">
    <location>
        <begin position="397"/>
        <end position="409"/>
    </location>
</feature>
<dbReference type="GeneID" id="20672223"/>
<feature type="region of interest" description="Disordered" evidence="1">
    <location>
        <begin position="370"/>
        <end position="409"/>
    </location>
</feature>
<sequence length="483" mass="52841">MNFFDAAYDPVVPSTPPPELTHQRQQSLNEEVTEVIGQLGKFWGGFRKQSQTAIQAARKDLGNYVSQAQQELNKLTVTTPENLATESSTSRDVQSTTEQDVLESASPSDSTSTSASTSTLPGNERSPQSFFSRLQSSLPPELLTTVQNTQNSLTETLRHAPERVDLSQLRNAFENELQRVRTHSATARGEDLLRGAGDLFREAVRVIPPENAASGSGSGATGVMWDGMDIWTMPGFSQPETPQPDVVRSRSRDSGSRRSGEVKAIGTRKDALLRAVRMNPEILKVDPTGEKSSADLFDTWVQADVEGKEGGIRSEQWKERVEIELESDQSAIKTTLDALVPSEMTEDAFWTRYFFRVHQIEQEEVRRKALLQGPTDQDDEFSWEDDDEEALSPNAPLPSTEQAKDSSISTVDATVAISVDRLSAPVSQSATPATTSPRLSSEDSYDLVSSGHASGVGDAKVAEKDKERKGNDDDGDGSGSDWE</sequence>
<feature type="compositionally biased region" description="Polar residues" evidence="1">
    <location>
        <begin position="76"/>
        <end position="99"/>
    </location>
</feature>
<dbReference type="Gene3D" id="1.10.3970.10">
    <property type="entry name" value="BSD domain"/>
    <property type="match status" value="1"/>
</dbReference>
<proteinExistence type="predicted"/>
<dbReference type="InterPro" id="IPR005607">
    <property type="entry name" value="BSD_dom"/>
</dbReference>
<dbReference type="PANTHER" id="PTHR16019">
    <property type="entry name" value="SYNAPSE-ASSOCIATED PROTEIN"/>
    <property type="match status" value="1"/>
</dbReference>
<dbReference type="InterPro" id="IPR051494">
    <property type="entry name" value="BSD_domain-containing"/>
</dbReference>
<feature type="compositionally biased region" description="Acidic residues" evidence="1">
    <location>
        <begin position="376"/>
        <end position="390"/>
    </location>
</feature>
<feature type="compositionally biased region" description="Low complexity" evidence="1">
    <location>
        <begin position="104"/>
        <end position="119"/>
    </location>
</feature>
<protein>
    <recommendedName>
        <fullName evidence="2">BSD domain-containing protein</fullName>
    </recommendedName>
</protein>
<evidence type="ECO:0000259" key="2">
    <source>
        <dbReference type="PROSITE" id="PS50858"/>
    </source>
</evidence>
<dbReference type="RefSeq" id="XP_009547190.1">
    <property type="nucleotide sequence ID" value="XM_009548895.1"/>
</dbReference>
<dbReference type="GO" id="GO:0005737">
    <property type="term" value="C:cytoplasm"/>
    <property type="evidence" value="ECO:0007669"/>
    <property type="project" value="TreeGrafter"/>
</dbReference>
<keyword evidence="4" id="KW-1185">Reference proteome</keyword>
<feature type="region of interest" description="Disordered" evidence="1">
    <location>
        <begin position="76"/>
        <end position="131"/>
    </location>
</feature>
<dbReference type="Proteomes" id="UP000030671">
    <property type="component" value="Unassembled WGS sequence"/>
</dbReference>
<dbReference type="HOGENOM" id="CLU_039658_0_0_1"/>
<gene>
    <name evidence="3" type="ORF">HETIRDRAFT_384960</name>
</gene>
<dbReference type="SMART" id="SM00751">
    <property type="entry name" value="BSD"/>
    <property type="match status" value="1"/>
</dbReference>
<reference evidence="3 4" key="1">
    <citation type="journal article" date="2012" name="New Phytol.">
        <title>Insight into trade-off between wood decay and parasitism from the genome of a fungal forest pathogen.</title>
        <authorList>
            <person name="Olson A."/>
            <person name="Aerts A."/>
            <person name="Asiegbu F."/>
            <person name="Belbahri L."/>
            <person name="Bouzid O."/>
            <person name="Broberg A."/>
            <person name="Canback B."/>
            <person name="Coutinho P.M."/>
            <person name="Cullen D."/>
            <person name="Dalman K."/>
            <person name="Deflorio G."/>
            <person name="van Diepen L.T."/>
            <person name="Dunand C."/>
            <person name="Duplessis S."/>
            <person name="Durling M."/>
            <person name="Gonthier P."/>
            <person name="Grimwood J."/>
            <person name="Fossdal C.G."/>
            <person name="Hansson D."/>
            <person name="Henrissat B."/>
            <person name="Hietala A."/>
            <person name="Himmelstrand K."/>
            <person name="Hoffmeister D."/>
            <person name="Hogberg N."/>
            <person name="James T.Y."/>
            <person name="Karlsson M."/>
            <person name="Kohler A."/>
            <person name="Kues U."/>
            <person name="Lee Y.H."/>
            <person name="Lin Y.C."/>
            <person name="Lind M."/>
            <person name="Lindquist E."/>
            <person name="Lombard V."/>
            <person name="Lucas S."/>
            <person name="Lunden K."/>
            <person name="Morin E."/>
            <person name="Murat C."/>
            <person name="Park J."/>
            <person name="Raffaello T."/>
            <person name="Rouze P."/>
            <person name="Salamov A."/>
            <person name="Schmutz J."/>
            <person name="Solheim H."/>
            <person name="Stahlberg J."/>
            <person name="Velez H."/>
            <person name="de Vries R.P."/>
            <person name="Wiebenga A."/>
            <person name="Woodward S."/>
            <person name="Yakovlev I."/>
            <person name="Garbelotto M."/>
            <person name="Martin F."/>
            <person name="Grigoriev I.V."/>
            <person name="Stenlid J."/>
        </authorList>
    </citation>
    <scope>NUCLEOTIDE SEQUENCE [LARGE SCALE GENOMIC DNA]</scope>
    <source>
        <strain evidence="3 4">TC 32-1</strain>
    </source>
</reference>
<dbReference type="KEGG" id="hir:HETIRDRAFT_384960"/>
<evidence type="ECO:0000313" key="3">
    <source>
        <dbReference type="EMBL" id="ETW80438.1"/>
    </source>
</evidence>
<feature type="compositionally biased region" description="Basic and acidic residues" evidence="1">
    <location>
        <begin position="247"/>
        <end position="264"/>
    </location>
</feature>
<feature type="compositionally biased region" description="Polar residues" evidence="1">
    <location>
        <begin position="425"/>
        <end position="439"/>
    </location>
</feature>
<dbReference type="PROSITE" id="PS50858">
    <property type="entry name" value="BSD"/>
    <property type="match status" value="1"/>
</dbReference>
<dbReference type="OrthoDB" id="73788at2759"/>
<organism evidence="3 4">
    <name type="scientific">Heterobasidion irregulare (strain TC 32-1)</name>
    <dbReference type="NCBI Taxonomy" id="747525"/>
    <lineage>
        <taxon>Eukaryota</taxon>
        <taxon>Fungi</taxon>
        <taxon>Dikarya</taxon>
        <taxon>Basidiomycota</taxon>
        <taxon>Agaricomycotina</taxon>
        <taxon>Agaricomycetes</taxon>
        <taxon>Russulales</taxon>
        <taxon>Bondarzewiaceae</taxon>
        <taxon>Heterobasidion</taxon>
        <taxon>Heterobasidion annosum species complex</taxon>
    </lineage>
</organism>
<feature type="region of interest" description="Disordered" evidence="1">
    <location>
        <begin position="1"/>
        <end position="21"/>
    </location>
</feature>
<dbReference type="AlphaFoldDB" id="W4K3M4"/>
<dbReference type="Pfam" id="PF03909">
    <property type="entry name" value="BSD"/>
    <property type="match status" value="1"/>
</dbReference>
<feature type="region of interest" description="Disordered" evidence="1">
    <location>
        <begin position="421"/>
        <end position="483"/>
    </location>
</feature>
<accession>W4K3M4</accession>
<evidence type="ECO:0000256" key="1">
    <source>
        <dbReference type="SAM" id="MobiDB-lite"/>
    </source>
</evidence>
<feature type="compositionally biased region" description="Basic and acidic residues" evidence="1">
    <location>
        <begin position="460"/>
        <end position="472"/>
    </location>
</feature>
<dbReference type="eggNOG" id="KOG2690">
    <property type="taxonomic scope" value="Eukaryota"/>
</dbReference>
<dbReference type="EMBL" id="KI925459">
    <property type="protein sequence ID" value="ETW80438.1"/>
    <property type="molecule type" value="Genomic_DNA"/>
</dbReference>
<dbReference type="PANTHER" id="PTHR16019:SF5">
    <property type="entry name" value="BSD DOMAIN-CONTAINING PROTEIN 1"/>
    <property type="match status" value="1"/>
</dbReference>
<dbReference type="STRING" id="747525.W4K3M4"/>
<feature type="domain" description="BSD" evidence="2">
    <location>
        <begin position="308"/>
        <end position="361"/>
    </location>
</feature>
<feature type="region of interest" description="Disordered" evidence="1">
    <location>
        <begin position="235"/>
        <end position="264"/>
    </location>
</feature>
<name>W4K3M4_HETIT</name>
<evidence type="ECO:0000313" key="4">
    <source>
        <dbReference type="Proteomes" id="UP000030671"/>
    </source>
</evidence>
<dbReference type="InterPro" id="IPR035925">
    <property type="entry name" value="BSD_dom_sf"/>
</dbReference>